<evidence type="ECO:0000313" key="4">
    <source>
        <dbReference type="Proteomes" id="UP000054498"/>
    </source>
</evidence>
<dbReference type="InterPro" id="IPR029058">
    <property type="entry name" value="AB_hydrolase_fold"/>
</dbReference>
<feature type="region of interest" description="Disordered" evidence="1">
    <location>
        <begin position="327"/>
        <end position="350"/>
    </location>
</feature>
<protein>
    <submittedName>
        <fullName evidence="3">Triacylglycerol lipase-like protein</fullName>
    </submittedName>
</protein>
<sequence length="610" mass="63041">METITTMDEDLHAAALLCEAAYRTHFQTHELLKHVDSVRALLSQAAIGELSVHSAGDQKYVVSQGPGALYVAFQGTSQLGDWLSNLSVRHAPLWRRAAQGERARQHPSAHGGFRRRSMALPLLELRDAARAAGKRLVLCGHSLGGAVAALGTITLLRESTADTAGAAGGGGGGGGDSSGGPGGERGAEVRCISFAAPPCANDALAAEVAAAGWDRHIQNYVLPEDPVVPVVNRLLRANAVAATERFFSAPAVSSSSSDAASSIGAGAGAGGRSSADAAPQREPDAPRGARAAAATAAAAEEASKLLLPVQMLVLDQAEAAAAAWLREENGEDESDTAVPHPHPQPVPHSNPAIAAATVAAAAAAAAAAQGRRHAHSLQTGGAQLTVGRRFYAWPGQQQQPQQQRQFTHQAAQLASSQHQQQQQPPQQWGQQQLSMDAKWAGLVLHPRLQGALLQPSAAALSLQARLAAGGPAAAVRVARIWAQRALSGSLRSGLRALALAAPRLLPSFARGGAPGPVLGRVLPAALGLEIFGSALLALAVPRTCALGSQWVLSHDGLRQADRPLALYPRRPQSLGLRELGGLFPGHRMISYRNRIAHLAAATAGAAAAAR</sequence>
<evidence type="ECO:0000259" key="2">
    <source>
        <dbReference type="Pfam" id="PF01764"/>
    </source>
</evidence>
<dbReference type="Proteomes" id="UP000054498">
    <property type="component" value="Unassembled WGS sequence"/>
</dbReference>
<feature type="domain" description="Fungal lipase-type" evidence="2">
    <location>
        <begin position="70"/>
        <end position="228"/>
    </location>
</feature>
<feature type="compositionally biased region" description="Low complexity" evidence="1">
    <location>
        <begin position="251"/>
        <end position="264"/>
    </location>
</feature>
<feature type="region of interest" description="Disordered" evidence="1">
    <location>
        <begin position="394"/>
        <end position="432"/>
    </location>
</feature>
<reference evidence="3 4" key="1">
    <citation type="journal article" date="2013" name="BMC Genomics">
        <title>Reconstruction of the lipid metabolism for the microalga Monoraphidium neglectum from its genome sequence reveals characteristics suitable for biofuel production.</title>
        <authorList>
            <person name="Bogen C."/>
            <person name="Al-Dilaimi A."/>
            <person name="Albersmeier A."/>
            <person name="Wichmann J."/>
            <person name="Grundmann M."/>
            <person name="Rupp O."/>
            <person name="Lauersen K.J."/>
            <person name="Blifernez-Klassen O."/>
            <person name="Kalinowski J."/>
            <person name="Goesmann A."/>
            <person name="Mussgnug J.H."/>
            <person name="Kruse O."/>
        </authorList>
    </citation>
    <scope>NUCLEOTIDE SEQUENCE [LARGE SCALE GENOMIC DNA]</scope>
    <source>
        <strain evidence="3 4">SAG 48.87</strain>
    </source>
</reference>
<dbReference type="AlphaFoldDB" id="A0A0D2MVH3"/>
<dbReference type="PANTHER" id="PTHR47523:SF1">
    <property type="entry name" value="F21O3.11 PROTEIN"/>
    <property type="match status" value="1"/>
</dbReference>
<dbReference type="OrthoDB" id="438440at2759"/>
<feature type="compositionally biased region" description="Low complexity" evidence="1">
    <location>
        <begin position="396"/>
        <end position="432"/>
    </location>
</feature>
<evidence type="ECO:0000313" key="3">
    <source>
        <dbReference type="EMBL" id="KIZ06530.1"/>
    </source>
</evidence>
<accession>A0A0D2MVH3</accession>
<dbReference type="GeneID" id="25731716"/>
<dbReference type="Gene3D" id="3.40.50.1820">
    <property type="entry name" value="alpha/beta hydrolase"/>
    <property type="match status" value="1"/>
</dbReference>
<name>A0A0D2MVH3_9CHLO</name>
<dbReference type="EMBL" id="KK100360">
    <property type="protein sequence ID" value="KIZ06530.1"/>
    <property type="molecule type" value="Genomic_DNA"/>
</dbReference>
<dbReference type="PANTHER" id="PTHR47523">
    <property type="entry name" value="F21O3.11 PROTEIN"/>
    <property type="match status" value="1"/>
</dbReference>
<evidence type="ECO:0000256" key="1">
    <source>
        <dbReference type="SAM" id="MobiDB-lite"/>
    </source>
</evidence>
<keyword evidence="4" id="KW-1185">Reference proteome</keyword>
<dbReference type="KEGG" id="mng:MNEG_1418"/>
<organism evidence="3 4">
    <name type="scientific">Monoraphidium neglectum</name>
    <dbReference type="NCBI Taxonomy" id="145388"/>
    <lineage>
        <taxon>Eukaryota</taxon>
        <taxon>Viridiplantae</taxon>
        <taxon>Chlorophyta</taxon>
        <taxon>core chlorophytes</taxon>
        <taxon>Chlorophyceae</taxon>
        <taxon>CS clade</taxon>
        <taxon>Sphaeropleales</taxon>
        <taxon>Selenastraceae</taxon>
        <taxon>Monoraphidium</taxon>
    </lineage>
</organism>
<dbReference type="Pfam" id="PF01764">
    <property type="entry name" value="Lipase_3"/>
    <property type="match status" value="1"/>
</dbReference>
<feature type="region of interest" description="Disordered" evidence="1">
    <location>
        <begin position="251"/>
        <end position="293"/>
    </location>
</feature>
<feature type="compositionally biased region" description="Gly residues" evidence="1">
    <location>
        <begin position="166"/>
        <end position="184"/>
    </location>
</feature>
<dbReference type="SUPFAM" id="SSF53474">
    <property type="entry name" value="alpha/beta-Hydrolases"/>
    <property type="match status" value="1"/>
</dbReference>
<dbReference type="GO" id="GO:0006629">
    <property type="term" value="P:lipid metabolic process"/>
    <property type="evidence" value="ECO:0007669"/>
    <property type="project" value="InterPro"/>
</dbReference>
<dbReference type="InterPro" id="IPR002921">
    <property type="entry name" value="Fungal_lipase-type"/>
</dbReference>
<dbReference type="RefSeq" id="XP_013905549.1">
    <property type="nucleotide sequence ID" value="XM_014050095.1"/>
</dbReference>
<proteinExistence type="predicted"/>
<gene>
    <name evidence="3" type="ORF">MNEG_1418</name>
</gene>
<feature type="region of interest" description="Disordered" evidence="1">
    <location>
        <begin position="165"/>
        <end position="184"/>
    </location>
</feature>